<gene>
    <name evidence="1" type="ORF">DPMN_152635</name>
</gene>
<comment type="caution">
    <text evidence="1">The sequence shown here is derived from an EMBL/GenBank/DDBJ whole genome shotgun (WGS) entry which is preliminary data.</text>
</comment>
<protein>
    <submittedName>
        <fullName evidence="1">Uncharacterized protein</fullName>
    </submittedName>
</protein>
<keyword evidence="2" id="KW-1185">Reference proteome</keyword>
<proteinExistence type="predicted"/>
<reference evidence="1" key="2">
    <citation type="submission" date="2020-11" db="EMBL/GenBank/DDBJ databases">
        <authorList>
            <person name="McCartney M.A."/>
            <person name="Auch B."/>
            <person name="Kono T."/>
            <person name="Mallez S."/>
            <person name="Becker A."/>
            <person name="Gohl D.M."/>
            <person name="Silverstein K.A.T."/>
            <person name="Koren S."/>
            <person name="Bechman K.B."/>
            <person name="Herman A."/>
            <person name="Abrahante J.E."/>
            <person name="Garbe J."/>
        </authorList>
    </citation>
    <scope>NUCLEOTIDE SEQUENCE</scope>
    <source>
        <strain evidence="1">Duluth1</strain>
        <tissue evidence="1">Whole animal</tissue>
    </source>
</reference>
<evidence type="ECO:0000313" key="2">
    <source>
        <dbReference type="Proteomes" id="UP000828390"/>
    </source>
</evidence>
<evidence type="ECO:0000313" key="1">
    <source>
        <dbReference type="EMBL" id="KAH3799031.1"/>
    </source>
</evidence>
<dbReference type="AlphaFoldDB" id="A0A9D4FLM2"/>
<accession>A0A9D4FLM2</accession>
<organism evidence="1 2">
    <name type="scientific">Dreissena polymorpha</name>
    <name type="common">Zebra mussel</name>
    <name type="synonym">Mytilus polymorpha</name>
    <dbReference type="NCBI Taxonomy" id="45954"/>
    <lineage>
        <taxon>Eukaryota</taxon>
        <taxon>Metazoa</taxon>
        <taxon>Spiralia</taxon>
        <taxon>Lophotrochozoa</taxon>
        <taxon>Mollusca</taxon>
        <taxon>Bivalvia</taxon>
        <taxon>Autobranchia</taxon>
        <taxon>Heteroconchia</taxon>
        <taxon>Euheterodonta</taxon>
        <taxon>Imparidentia</taxon>
        <taxon>Neoheterodontei</taxon>
        <taxon>Myida</taxon>
        <taxon>Dreissenoidea</taxon>
        <taxon>Dreissenidae</taxon>
        <taxon>Dreissena</taxon>
    </lineage>
</organism>
<reference evidence="1" key="1">
    <citation type="journal article" date="2019" name="bioRxiv">
        <title>The Genome of the Zebra Mussel, Dreissena polymorpha: A Resource for Invasive Species Research.</title>
        <authorList>
            <person name="McCartney M.A."/>
            <person name="Auch B."/>
            <person name="Kono T."/>
            <person name="Mallez S."/>
            <person name="Zhang Y."/>
            <person name="Obille A."/>
            <person name="Becker A."/>
            <person name="Abrahante J.E."/>
            <person name="Garbe J."/>
            <person name="Badalamenti J.P."/>
            <person name="Herman A."/>
            <person name="Mangelson H."/>
            <person name="Liachko I."/>
            <person name="Sullivan S."/>
            <person name="Sone E.D."/>
            <person name="Koren S."/>
            <person name="Silverstein K.A.T."/>
            <person name="Beckman K.B."/>
            <person name="Gohl D.M."/>
        </authorList>
    </citation>
    <scope>NUCLEOTIDE SEQUENCE</scope>
    <source>
        <strain evidence="1">Duluth1</strain>
        <tissue evidence="1">Whole animal</tissue>
    </source>
</reference>
<dbReference type="Proteomes" id="UP000828390">
    <property type="component" value="Unassembled WGS sequence"/>
</dbReference>
<dbReference type="EMBL" id="JAIWYP010000007">
    <property type="protein sequence ID" value="KAH3799031.1"/>
    <property type="molecule type" value="Genomic_DNA"/>
</dbReference>
<name>A0A9D4FLM2_DREPO</name>
<sequence length="116" mass="13377">MNRIYKENASIVAQQGIIVMDTVMSYYEAKYSQRFPAGMANLPEYNNLVANDSKGNFILNIYRKDYDSLLGTTFTNAWKKLSNLRIEEILLPYSDVKSLAANPVYDNLMRSDHKRL</sequence>